<reference evidence="1 2" key="2">
    <citation type="submission" date="2018-07" db="EMBL/GenBank/DDBJ databases">
        <title>Diversity of Mesorhizobium strains in Brazil.</title>
        <authorList>
            <person name="Helene L.C.F."/>
            <person name="Dall'Agnol R."/>
            <person name="Delamuta J.R.M."/>
            <person name="Hungria M."/>
        </authorList>
    </citation>
    <scope>NUCLEOTIDE SEQUENCE [LARGE SCALE GENOMIC DNA]</scope>
    <source>
        <strain evidence="1 2">AC99b</strain>
    </source>
</reference>
<protein>
    <submittedName>
        <fullName evidence="1">Uncharacterized protein</fullName>
    </submittedName>
</protein>
<keyword evidence="2" id="KW-1185">Reference proteome</keyword>
<dbReference type="EMBL" id="QMBP01000009">
    <property type="protein sequence ID" value="RAZ89283.1"/>
    <property type="molecule type" value="Genomic_DNA"/>
</dbReference>
<evidence type="ECO:0000313" key="1">
    <source>
        <dbReference type="EMBL" id="RAZ89283.1"/>
    </source>
</evidence>
<gene>
    <name evidence="1" type="ORF">DPM33_20305</name>
</gene>
<evidence type="ECO:0000313" key="2">
    <source>
        <dbReference type="Proteomes" id="UP000251558"/>
    </source>
</evidence>
<dbReference type="AlphaFoldDB" id="A0A330HM71"/>
<sequence length="77" mass="8654">MTKLFEHAVERVRTLPPELQDEYARVLLRLAGDEGDEPVHQLGREEKASLATSRAQAARGEFATDEEVRAVWAKHGL</sequence>
<dbReference type="RefSeq" id="WP_112099198.1">
    <property type="nucleotide sequence ID" value="NZ_QMBP01000009.1"/>
</dbReference>
<dbReference type="Proteomes" id="UP000251558">
    <property type="component" value="Unassembled WGS sequence"/>
</dbReference>
<proteinExistence type="predicted"/>
<reference evidence="2" key="1">
    <citation type="submission" date="2018-06" db="EMBL/GenBank/DDBJ databases">
        <authorList>
            <person name="Helene L.C."/>
            <person name="Dall'Agnol R."/>
            <person name="Delamuta J.R."/>
            <person name="Hungria M."/>
        </authorList>
    </citation>
    <scope>NUCLEOTIDE SEQUENCE [LARGE SCALE GENOMIC DNA]</scope>
    <source>
        <strain evidence="2">AC99b</strain>
    </source>
</reference>
<accession>A0A330HM71</accession>
<organism evidence="1 2">
    <name type="scientific">Mesorhizobium hawassense</name>
    <dbReference type="NCBI Taxonomy" id="1209954"/>
    <lineage>
        <taxon>Bacteria</taxon>
        <taxon>Pseudomonadati</taxon>
        <taxon>Pseudomonadota</taxon>
        <taxon>Alphaproteobacteria</taxon>
        <taxon>Hyphomicrobiales</taxon>
        <taxon>Phyllobacteriaceae</taxon>
        <taxon>Mesorhizobium</taxon>
    </lineage>
</organism>
<dbReference type="OrthoDB" id="7889158at2"/>
<name>A0A330HM71_9HYPH</name>
<comment type="caution">
    <text evidence="1">The sequence shown here is derived from an EMBL/GenBank/DDBJ whole genome shotgun (WGS) entry which is preliminary data.</text>
</comment>